<evidence type="ECO:0000313" key="9">
    <source>
        <dbReference type="EMBL" id="PTD09806.1"/>
    </source>
</evidence>
<comment type="similarity">
    <text evidence="2 7">Belongs to the DXO/Dom3Z family.</text>
</comment>
<dbReference type="GO" id="GO:0005634">
    <property type="term" value="C:nucleus"/>
    <property type="evidence" value="ECO:0007669"/>
    <property type="project" value="UniProtKB-SubCell"/>
</dbReference>
<dbReference type="EC" id="3.6.1.-" evidence="7"/>
<comment type="catalytic activity">
    <reaction evidence="3">
        <text>a 5'-end (N(7)-methyl 5'-triphosphoguanosine)-ribonucleoside-ribonucleotide in mRNA + H2O = a (N(7)-methyl 5'-triphosphoguanosine)-nucleoside + a 5'-end phospho-ribonucleoside in mRNA + H(+)</text>
        <dbReference type="Rhea" id="RHEA:66928"/>
        <dbReference type="Rhea" id="RHEA-COMP:15692"/>
        <dbReference type="Rhea" id="RHEA-COMP:17313"/>
        <dbReference type="ChEBI" id="CHEBI:15377"/>
        <dbReference type="ChEBI" id="CHEBI:15378"/>
        <dbReference type="ChEBI" id="CHEBI:138282"/>
        <dbReference type="ChEBI" id="CHEBI:172876"/>
        <dbReference type="ChEBI" id="CHEBI:172877"/>
    </reaction>
    <physiologicalReaction direction="left-to-right" evidence="3">
        <dbReference type="Rhea" id="RHEA:66929"/>
    </physiologicalReaction>
</comment>
<dbReference type="GO" id="GO:0000166">
    <property type="term" value="F:nucleotide binding"/>
    <property type="evidence" value="ECO:0007669"/>
    <property type="project" value="UniProtKB-KW"/>
</dbReference>
<evidence type="ECO:0000256" key="5">
    <source>
        <dbReference type="ARBA" id="ARBA00046211"/>
    </source>
</evidence>
<evidence type="ECO:0000256" key="3">
    <source>
        <dbReference type="ARBA" id="ARBA00044676"/>
    </source>
</evidence>
<comment type="catalytic activity">
    <reaction evidence="4">
        <text>a 5'-end triphospho-ribonucleoside in mRNA + H2O = a 5'-end phospho-ribonucleoside in mRNA + diphosphate + H(+)</text>
        <dbReference type="Rhea" id="RHEA:78683"/>
        <dbReference type="Rhea" id="RHEA-COMP:15692"/>
        <dbReference type="Rhea" id="RHEA-COMP:17164"/>
        <dbReference type="ChEBI" id="CHEBI:15377"/>
        <dbReference type="ChEBI" id="CHEBI:15378"/>
        <dbReference type="ChEBI" id="CHEBI:33019"/>
        <dbReference type="ChEBI" id="CHEBI:138282"/>
        <dbReference type="ChEBI" id="CHEBI:167618"/>
    </reaction>
    <physiologicalReaction direction="left-to-right" evidence="4">
        <dbReference type="Rhea" id="RHEA:78684"/>
    </physiologicalReaction>
</comment>
<keyword evidence="7" id="KW-0378">Hydrolase</keyword>
<keyword evidence="7" id="KW-0539">Nucleus</keyword>
<dbReference type="AlphaFoldDB" id="A0A2T4H1Z6"/>
<comment type="subcellular location">
    <subcellularLocation>
        <location evidence="7">Nucleus</location>
    </subcellularLocation>
</comment>
<keyword evidence="7" id="KW-0540">Nuclease</keyword>
<sequence length="386" mass="44144">SVRTLFSSSKIMAARFSIQPIGRFAGESQPVKRPKEFACFSYDDNHEFRLDDSSLKYYYTPQLGADLSKGFDTFQKLDDTGDDHLDSLLKTIVAHEQETGKKIDANVVTWRGMMTKIMATPFDNMDGFEMNATLYQDCIFIEENNAYKVASRSNEGNNNKRRRGPPLEVMQFWGYKFETLSTLPAPWAETPREFIENRENEVVNNKAQYCSVVRTGIGKSVLCLGGEVDAIWDSKPEEKGSPINWVELKTSAEIRHTGDMENFNRKLMKYWIQSFLLGVPRIVVGFRTRDGILVEAKDIETHRIPETVNSYPNPKWNADMCVNFAATFLDWLSANITDEGVWRIKREPQSPTIELFKVEETGHGDILSDEFKNWRIKLALGPSNES</sequence>
<evidence type="ECO:0000259" key="8">
    <source>
        <dbReference type="Pfam" id="PF08652"/>
    </source>
</evidence>
<dbReference type="InterPro" id="IPR039039">
    <property type="entry name" value="RAI1-like_fam"/>
</dbReference>
<dbReference type="GO" id="GO:0034353">
    <property type="term" value="F:mRNA 5'-diphosphatase activity"/>
    <property type="evidence" value="ECO:0007669"/>
    <property type="project" value="TreeGrafter"/>
</dbReference>
<proteinExistence type="inferred from homology"/>
<reference evidence="9 10" key="1">
    <citation type="submission" date="2018-02" db="EMBL/GenBank/DDBJ databases">
        <title>Fusarium culmorum secondary metabolites in fungal-bacterial-plant interactions.</title>
        <authorList>
            <person name="Schmidt R."/>
        </authorList>
    </citation>
    <scope>NUCLEOTIDE SEQUENCE [LARGE SCALE GENOMIC DNA]</scope>
    <source>
        <strain evidence="9 10">PV</strain>
    </source>
</reference>
<protein>
    <recommendedName>
        <fullName evidence="7">Decapping nuclease</fullName>
        <ecNumber evidence="7">3.6.1.-</ecNumber>
    </recommendedName>
</protein>
<comment type="catalytic activity">
    <reaction evidence="6">
        <text>a 5'-end NAD(+)-phospho-ribonucleoside in mRNA + H2O = a 5'-end phospho-ribonucleoside in mRNA + NAD(+) + H(+)</text>
        <dbReference type="Rhea" id="RHEA:60880"/>
        <dbReference type="Rhea" id="RHEA-COMP:15692"/>
        <dbReference type="Rhea" id="RHEA-COMP:15698"/>
        <dbReference type="ChEBI" id="CHEBI:15377"/>
        <dbReference type="ChEBI" id="CHEBI:15378"/>
        <dbReference type="ChEBI" id="CHEBI:57540"/>
        <dbReference type="ChEBI" id="CHEBI:138282"/>
        <dbReference type="ChEBI" id="CHEBI:144029"/>
    </reaction>
    <physiologicalReaction direction="left-to-right" evidence="6">
        <dbReference type="Rhea" id="RHEA:60881"/>
    </physiologicalReaction>
</comment>
<keyword evidence="7" id="KW-0479">Metal-binding</keyword>
<evidence type="ECO:0000256" key="2">
    <source>
        <dbReference type="ARBA" id="ARBA00006562"/>
    </source>
</evidence>
<dbReference type="Proteomes" id="UP000241587">
    <property type="component" value="Unassembled WGS sequence"/>
</dbReference>
<dbReference type="GO" id="GO:0046872">
    <property type="term" value="F:metal ion binding"/>
    <property type="evidence" value="ECO:0007669"/>
    <property type="project" value="UniProtKB-KW"/>
</dbReference>
<dbReference type="GO" id="GO:0005829">
    <property type="term" value="C:cytosol"/>
    <property type="evidence" value="ECO:0007669"/>
    <property type="project" value="TreeGrafter"/>
</dbReference>
<keyword evidence="7" id="KW-0547">Nucleotide-binding</keyword>
<dbReference type="OMA" id="VVTWRGH"/>
<dbReference type="PANTHER" id="PTHR12395:SF9">
    <property type="entry name" value="DECAPPING AND EXORIBONUCLEASE PROTEIN"/>
    <property type="match status" value="1"/>
</dbReference>
<dbReference type="EMBL" id="PVEM01000003">
    <property type="protein sequence ID" value="PTD09806.1"/>
    <property type="molecule type" value="Genomic_DNA"/>
</dbReference>
<feature type="non-terminal residue" evidence="9">
    <location>
        <position position="1"/>
    </location>
</feature>
<dbReference type="InterPro" id="IPR013961">
    <property type="entry name" value="RAI1"/>
</dbReference>
<feature type="domain" description="RAI1-like" evidence="8">
    <location>
        <begin position="32"/>
        <end position="372"/>
    </location>
</feature>
<dbReference type="Pfam" id="PF08652">
    <property type="entry name" value="RAI1"/>
    <property type="match status" value="1"/>
</dbReference>
<organism evidence="9 10">
    <name type="scientific">Fusarium culmorum</name>
    <dbReference type="NCBI Taxonomy" id="5516"/>
    <lineage>
        <taxon>Eukaryota</taxon>
        <taxon>Fungi</taxon>
        <taxon>Dikarya</taxon>
        <taxon>Ascomycota</taxon>
        <taxon>Pezizomycotina</taxon>
        <taxon>Sordariomycetes</taxon>
        <taxon>Hypocreomycetidae</taxon>
        <taxon>Hypocreales</taxon>
        <taxon>Nectriaceae</taxon>
        <taxon>Fusarium</taxon>
    </lineage>
</organism>
<comment type="cofactor">
    <cofactor evidence="1 7">
        <name>a divalent metal cation</name>
        <dbReference type="ChEBI" id="CHEBI:60240"/>
    </cofactor>
</comment>
<evidence type="ECO:0000256" key="7">
    <source>
        <dbReference type="RuleBase" id="RU367113"/>
    </source>
</evidence>
<dbReference type="GO" id="GO:0110155">
    <property type="term" value="P:NAD-cap decapping"/>
    <property type="evidence" value="ECO:0007669"/>
    <property type="project" value="TreeGrafter"/>
</dbReference>
<evidence type="ECO:0000313" key="10">
    <source>
        <dbReference type="Proteomes" id="UP000241587"/>
    </source>
</evidence>
<dbReference type="PANTHER" id="PTHR12395">
    <property type="entry name" value="DOM-3 RELATED"/>
    <property type="match status" value="1"/>
</dbReference>
<dbReference type="GO" id="GO:0003723">
    <property type="term" value="F:RNA binding"/>
    <property type="evidence" value="ECO:0007669"/>
    <property type="project" value="UniProtKB-KW"/>
</dbReference>
<evidence type="ECO:0000256" key="4">
    <source>
        <dbReference type="ARBA" id="ARBA00044692"/>
    </source>
</evidence>
<keyword evidence="10" id="KW-1185">Reference proteome</keyword>
<accession>A0A2T4H1Z6</accession>
<dbReference type="GO" id="GO:0004518">
    <property type="term" value="F:nuclease activity"/>
    <property type="evidence" value="ECO:0007669"/>
    <property type="project" value="UniProtKB-KW"/>
</dbReference>
<evidence type="ECO:0000256" key="6">
    <source>
        <dbReference type="ARBA" id="ARBA00048124"/>
    </source>
</evidence>
<comment type="function">
    <text evidence="5">Decapping enzyme for NAD-capped RNAs: specifically hydrolyzes the nicotinamide adenine dinucleotide (NAD) cap from a subset of RNAs by removing the entire NAD moiety from the 5'-end of an NAD-capped RNA. The NAD-cap is present at the 5'-end of some RNAs and snoRNAs. In contrast to the canonical 5'-end N7 methylguanosine (m7G) cap, the NAD cap promotes mRNA decay. Also acts as a non-canonical decapping enzyme that removes the entire cap structure of m7G capped or incompletely capped RNAs. Has decapping activity toward incomplete 5'-end m7G cap mRNAs such as unmethylated 5'-end-capped RNA (cap0), while it has no activity toward 2'-O-ribose methylated m7G cap (cap1). Also possesses RNA 5'-pyrophosphohydrolase activity by hydrolyzing the 5'-end triphosphate to release pyrophosphates. Stimulates exoribonuclease activity of Rat1, allowing it to degrade RNAs with stable secondary structure more effectively.</text>
</comment>
<comment type="caution">
    <text evidence="9">The sequence shown here is derived from an EMBL/GenBank/DDBJ whole genome shotgun (WGS) entry which is preliminary data.</text>
</comment>
<dbReference type="GO" id="GO:0000956">
    <property type="term" value="P:nuclear-transcribed mRNA catabolic process"/>
    <property type="evidence" value="ECO:0007669"/>
    <property type="project" value="TreeGrafter"/>
</dbReference>
<evidence type="ECO:0000256" key="1">
    <source>
        <dbReference type="ARBA" id="ARBA00001968"/>
    </source>
</evidence>
<keyword evidence="7" id="KW-0694">RNA-binding</keyword>
<gene>
    <name evidence="9" type="ORF">FCULG_00007976</name>
</gene>
<dbReference type="OrthoDB" id="5853397at2759"/>
<name>A0A2T4H1Z6_FUSCU</name>